<reference evidence="2 3" key="1">
    <citation type="submission" date="2010-04" db="EMBL/GenBank/DDBJ databases">
        <authorList>
            <person name="Muzny D."/>
            <person name="Qin X."/>
            <person name="Deng J."/>
            <person name="Jiang H."/>
            <person name="Liu Y."/>
            <person name="Qu J."/>
            <person name="Song X.-Z."/>
            <person name="Zhang L."/>
            <person name="Thornton R."/>
            <person name="Coyle M."/>
            <person name="Francisco L."/>
            <person name="Jackson L."/>
            <person name="Javaid M."/>
            <person name="Korchina V."/>
            <person name="Kovar C."/>
            <person name="Mata R."/>
            <person name="Mathew T."/>
            <person name="Ngo R."/>
            <person name="Nguyen L."/>
            <person name="Nguyen N."/>
            <person name="Okwuonu G."/>
            <person name="Ongeri F."/>
            <person name="Pham C."/>
            <person name="Simmons D."/>
            <person name="Wilczek-Boney K."/>
            <person name="Hale W."/>
            <person name="Jakkamsetti A."/>
            <person name="Pham P."/>
            <person name="Ruth R."/>
            <person name="San Lucas F."/>
            <person name="Warren J."/>
            <person name="Zhang J."/>
            <person name="Zhao Z."/>
            <person name="Zhou C."/>
            <person name="Zhu D."/>
            <person name="Lee S."/>
            <person name="Bess C."/>
            <person name="Blankenburg K."/>
            <person name="Forbes L."/>
            <person name="Fu Q."/>
            <person name="Gubbala S."/>
            <person name="Hirani K."/>
            <person name="Jayaseelan J.C."/>
            <person name="Lara F."/>
            <person name="Munidasa M."/>
            <person name="Palculict T."/>
            <person name="Patil S."/>
            <person name="Pu L.-L."/>
            <person name="Saada N."/>
            <person name="Tang L."/>
            <person name="Weissenberger G."/>
            <person name="Zhu Y."/>
            <person name="Hemphill L."/>
            <person name="Shang Y."/>
            <person name="Youmans B."/>
            <person name="Ayvaz T."/>
            <person name="Ross M."/>
            <person name="Santibanez J."/>
            <person name="Aqrawi P."/>
            <person name="Gross S."/>
            <person name="Joshi V."/>
            <person name="Fowler G."/>
            <person name="Nazareth L."/>
            <person name="Reid J."/>
            <person name="Worley K."/>
            <person name="Petrosino J."/>
            <person name="Highlander S."/>
            <person name="Gibbs R."/>
        </authorList>
    </citation>
    <scope>NUCLEOTIDE SEQUENCE [LARGE SCALE GENOMIC DNA]</scope>
    <source>
        <strain evidence="2 3">ATCC BAA-614</strain>
    </source>
</reference>
<dbReference type="InterPro" id="IPR025487">
    <property type="entry name" value="DUF4379"/>
</dbReference>
<protein>
    <recommendedName>
        <fullName evidence="1">Treble clef zinc finger domain-containing protein</fullName>
    </recommendedName>
</protein>
<dbReference type="Gene3D" id="3.40.960.10">
    <property type="entry name" value="VSR Endonuclease"/>
    <property type="match status" value="1"/>
</dbReference>
<dbReference type="EMBL" id="ADNV01000380">
    <property type="protein sequence ID" value="EFG74146.1"/>
    <property type="molecule type" value="Genomic_DNA"/>
</dbReference>
<name>D5PID3_9MYCO</name>
<dbReference type="eggNOG" id="COG0553">
    <property type="taxonomic scope" value="Bacteria"/>
</dbReference>
<dbReference type="Pfam" id="PF14311">
    <property type="entry name" value="DUF4379"/>
    <property type="match status" value="3"/>
</dbReference>
<dbReference type="PANTHER" id="PTHR37317">
    <property type="entry name" value="BLR8090 PROTEIN"/>
    <property type="match status" value="1"/>
</dbReference>
<feature type="domain" description="Treble clef zinc finger" evidence="1">
    <location>
        <begin position="16"/>
        <end position="69"/>
    </location>
</feature>
<gene>
    <name evidence="2" type="ORF">HMPREF0591_5927</name>
</gene>
<accession>D5PID3</accession>
<dbReference type="InterPro" id="IPR011335">
    <property type="entry name" value="Restrct_endonuc-II-like"/>
</dbReference>
<dbReference type="SUPFAM" id="SSF52980">
    <property type="entry name" value="Restriction endonuclease-like"/>
    <property type="match status" value="1"/>
</dbReference>
<dbReference type="Proteomes" id="UP000003653">
    <property type="component" value="Unassembled WGS sequence"/>
</dbReference>
<comment type="caution">
    <text evidence="2">The sequence shown here is derived from an EMBL/GenBank/DDBJ whole genome shotgun (WGS) entry which is preliminary data.</text>
</comment>
<proteinExistence type="predicted"/>
<evidence type="ECO:0000259" key="1">
    <source>
        <dbReference type="Pfam" id="PF14311"/>
    </source>
</evidence>
<dbReference type="AlphaFoldDB" id="D5PID3"/>
<dbReference type="HOGENOM" id="CLU_055792_1_0_11"/>
<organism evidence="2 3">
    <name type="scientific">Mycobacterium parascrofulaceum ATCC BAA-614</name>
    <dbReference type="NCBI Taxonomy" id="525368"/>
    <lineage>
        <taxon>Bacteria</taxon>
        <taxon>Bacillati</taxon>
        <taxon>Actinomycetota</taxon>
        <taxon>Actinomycetes</taxon>
        <taxon>Mycobacteriales</taxon>
        <taxon>Mycobacteriaceae</taxon>
        <taxon>Mycobacterium</taxon>
        <taxon>Mycobacterium simiae complex</taxon>
    </lineage>
</organism>
<sequence length="367" mass="41110">MPKPECSLAQKFPAPAAEWHRTRNGPLTPDQVAAKSRRKAWWKCSTCGNEWEAAIYSRATGHGCRSCADRKRAIDFGAAEPGQSLAERDSEIAAQWHPSRNGALRASDVTANSGQTVWWLCDRGHEWQAMINNRRKARGCPKCTLWGTSVEEIRLRHELLAAGVPIDPDHEVIHEASGRVLQCDMVCSAWNVVIEFDGNRFHKLPDSVEKDERKTRSLVEQDWIVIRVREDLPAIGAHDVVVPLNSSEVTRAKAVLMQLRSLGYEVAEHDNYLTTNHPWGSSDASSYIKRRRVDKSLATLNPDIAAQWDPNKNGAMTPEDVTAGSGERAWWICPDCGHSWSAYVYSRARGGHGCPDCGRRKASRRQR</sequence>
<evidence type="ECO:0000313" key="3">
    <source>
        <dbReference type="Proteomes" id="UP000003653"/>
    </source>
</evidence>
<evidence type="ECO:0000313" key="2">
    <source>
        <dbReference type="EMBL" id="EFG74146.1"/>
    </source>
</evidence>
<feature type="domain" description="Treble clef zinc finger" evidence="1">
    <location>
        <begin position="304"/>
        <end position="359"/>
    </location>
</feature>
<feature type="domain" description="Treble clef zinc finger" evidence="1">
    <location>
        <begin position="92"/>
        <end position="144"/>
    </location>
</feature>
<keyword evidence="3" id="KW-1185">Reference proteome</keyword>
<dbReference type="PANTHER" id="PTHR37317:SF1">
    <property type="entry name" value="ZINC-RIBBON DOMAIN-CONTAINING PROTEIN-RELATED"/>
    <property type="match status" value="1"/>
</dbReference>